<proteinExistence type="predicted"/>
<sequence length="35" mass="4063">MFTYGLIAPPPLQYDLLLSQDSLFRKYCLKIAETL</sequence>
<dbReference type="EMBL" id="CQBK01000019">
    <property type="protein sequence ID" value="CNI21810.1"/>
    <property type="molecule type" value="Genomic_DNA"/>
</dbReference>
<name>A0A0T9QPP7_9GAMM</name>
<accession>A0A0T9QPP7</accession>
<protein>
    <submittedName>
        <fullName evidence="1">Uncharacterized protein</fullName>
    </submittedName>
</protein>
<evidence type="ECO:0000313" key="1">
    <source>
        <dbReference type="EMBL" id="CNI21810.1"/>
    </source>
</evidence>
<gene>
    <name evidence="1" type="ORF">ERS008667_02772</name>
</gene>
<reference evidence="1 2" key="1">
    <citation type="submission" date="2015-03" db="EMBL/GenBank/DDBJ databases">
        <authorList>
            <person name="Murphy D."/>
        </authorList>
    </citation>
    <scope>NUCLEOTIDE SEQUENCE [LARGE SCALE GENOMIC DNA]</scope>
    <source>
        <strain evidence="1 2">Y233</strain>
    </source>
</reference>
<evidence type="ECO:0000313" key="2">
    <source>
        <dbReference type="Proteomes" id="UP000038204"/>
    </source>
</evidence>
<organism evidence="1 2">
    <name type="scientific">Yersinia similis</name>
    <dbReference type="NCBI Taxonomy" id="367190"/>
    <lineage>
        <taxon>Bacteria</taxon>
        <taxon>Pseudomonadati</taxon>
        <taxon>Pseudomonadota</taxon>
        <taxon>Gammaproteobacteria</taxon>
        <taxon>Enterobacterales</taxon>
        <taxon>Yersiniaceae</taxon>
        <taxon>Yersinia</taxon>
    </lineage>
</organism>
<dbReference type="AlphaFoldDB" id="A0A0T9QPP7"/>
<dbReference type="Proteomes" id="UP000038204">
    <property type="component" value="Unassembled WGS sequence"/>
</dbReference>